<evidence type="ECO:0000313" key="2">
    <source>
        <dbReference type="Proteomes" id="UP000051155"/>
    </source>
</evidence>
<dbReference type="Gene3D" id="3.40.50.880">
    <property type="match status" value="1"/>
</dbReference>
<keyword evidence="2" id="KW-1185">Reference proteome</keyword>
<name>A0A0R1PWK7_9LACO</name>
<dbReference type="EMBL" id="AZEG01000021">
    <property type="protein sequence ID" value="KRL36766.1"/>
    <property type="molecule type" value="Genomic_DNA"/>
</dbReference>
<dbReference type="Pfam" id="PF07722">
    <property type="entry name" value="Peptidase_C26"/>
    <property type="match status" value="1"/>
</dbReference>
<dbReference type="AlphaFoldDB" id="A0A0R1PWK7"/>
<dbReference type="PATRIC" id="fig|1423812.3.peg.1135"/>
<reference evidence="1 2" key="1">
    <citation type="journal article" date="2015" name="Genome Announc.">
        <title>Expanding the biotechnology potential of lactobacilli through comparative genomics of 213 strains and associated genera.</title>
        <authorList>
            <person name="Sun Z."/>
            <person name="Harris H.M."/>
            <person name="McCann A."/>
            <person name="Guo C."/>
            <person name="Argimon S."/>
            <person name="Zhang W."/>
            <person name="Yang X."/>
            <person name="Jeffery I.B."/>
            <person name="Cooney J.C."/>
            <person name="Kagawa T.F."/>
            <person name="Liu W."/>
            <person name="Song Y."/>
            <person name="Salvetti E."/>
            <person name="Wrobel A."/>
            <person name="Rasinkangas P."/>
            <person name="Parkhill J."/>
            <person name="Rea M.C."/>
            <person name="O'Sullivan O."/>
            <person name="Ritari J."/>
            <person name="Douillard F.P."/>
            <person name="Paul Ross R."/>
            <person name="Yang R."/>
            <person name="Briner A.E."/>
            <person name="Felis G.E."/>
            <person name="de Vos W.M."/>
            <person name="Barrangou R."/>
            <person name="Klaenhammer T.R."/>
            <person name="Caufield P.W."/>
            <person name="Cui Y."/>
            <person name="Zhang H."/>
            <person name="O'Toole P.W."/>
        </authorList>
    </citation>
    <scope>NUCLEOTIDE SEQUENCE [LARGE SCALE GENOMIC DNA]</scope>
    <source>
        <strain evidence="1 2">DSM 19971</strain>
    </source>
</reference>
<dbReference type="SUPFAM" id="SSF52317">
    <property type="entry name" value="Class I glutamine amidotransferase-like"/>
    <property type="match status" value="1"/>
</dbReference>
<dbReference type="Proteomes" id="UP000051155">
    <property type="component" value="Unassembled WGS sequence"/>
</dbReference>
<accession>A0A0R1PWK7</accession>
<sequence length="253" mass="28304">MIPKIGIASNHLIHPTKKFNTNYVDYIQMAYVDGIRQSGGLPIVLPLGKTTEAKDYIETIDALLLAGGQDVVPTLYGKEPIQELGETDLNRDQFEISLVKEALRVHKPIFGICRGQQLINVALGGSLYQDIHLQLGIKTQHNQYPTAFDVPTHHITTSSDSWLKQLFGQRLLVNSFHHQAINKLGRELNVAAQSDDGIIESIESNDGNIFAVQFHPECLFKTHSTFGKIFDHLIDKAVKQRKNTIENLIRSVS</sequence>
<dbReference type="InterPro" id="IPR044668">
    <property type="entry name" value="PuuD-like"/>
</dbReference>
<dbReference type="InterPro" id="IPR029062">
    <property type="entry name" value="Class_I_gatase-like"/>
</dbReference>
<organism evidence="1 2">
    <name type="scientific">Liquorilactobacillus uvarum DSM 19971</name>
    <dbReference type="NCBI Taxonomy" id="1423812"/>
    <lineage>
        <taxon>Bacteria</taxon>
        <taxon>Bacillati</taxon>
        <taxon>Bacillota</taxon>
        <taxon>Bacilli</taxon>
        <taxon>Lactobacillales</taxon>
        <taxon>Lactobacillaceae</taxon>
        <taxon>Liquorilactobacillus</taxon>
    </lineage>
</organism>
<dbReference type="STRING" id="1423812.FD20_GL001066"/>
<evidence type="ECO:0000313" key="1">
    <source>
        <dbReference type="EMBL" id="KRL36766.1"/>
    </source>
</evidence>
<comment type="caution">
    <text evidence="1">The sequence shown here is derived from an EMBL/GenBank/DDBJ whole genome shotgun (WGS) entry which is preliminary data.</text>
</comment>
<dbReference type="PANTHER" id="PTHR43235:SF1">
    <property type="entry name" value="GLUTAMINE AMIDOTRANSFERASE PB2B2.05-RELATED"/>
    <property type="match status" value="1"/>
</dbReference>
<dbReference type="GO" id="GO:0006598">
    <property type="term" value="P:polyamine catabolic process"/>
    <property type="evidence" value="ECO:0007669"/>
    <property type="project" value="TreeGrafter"/>
</dbReference>
<protein>
    <submittedName>
        <fullName evidence="1">Peptidase C26</fullName>
    </submittedName>
</protein>
<dbReference type="CDD" id="cd01745">
    <property type="entry name" value="GATase1_2"/>
    <property type="match status" value="1"/>
</dbReference>
<dbReference type="GO" id="GO:0005829">
    <property type="term" value="C:cytosol"/>
    <property type="evidence" value="ECO:0007669"/>
    <property type="project" value="TreeGrafter"/>
</dbReference>
<dbReference type="PANTHER" id="PTHR43235">
    <property type="entry name" value="GLUTAMINE AMIDOTRANSFERASE PB2B2.05-RELATED"/>
    <property type="match status" value="1"/>
</dbReference>
<dbReference type="InterPro" id="IPR011697">
    <property type="entry name" value="Peptidase_C26"/>
</dbReference>
<dbReference type="GO" id="GO:0033969">
    <property type="term" value="F:gamma-glutamyl-gamma-aminobutyrate hydrolase activity"/>
    <property type="evidence" value="ECO:0007669"/>
    <property type="project" value="TreeGrafter"/>
</dbReference>
<dbReference type="PROSITE" id="PS51273">
    <property type="entry name" value="GATASE_TYPE_1"/>
    <property type="match status" value="1"/>
</dbReference>
<proteinExistence type="predicted"/>
<dbReference type="RefSeq" id="WP_057737974.1">
    <property type="nucleotide sequence ID" value="NZ_AZEG01000021.1"/>
</dbReference>
<gene>
    <name evidence="1" type="ORF">FD20_GL001066</name>
</gene>